<proteinExistence type="predicted"/>
<evidence type="ECO:0000313" key="1">
    <source>
        <dbReference type="EMBL" id="RXK57550.1"/>
    </source>
</evidence>
<dbReference type="EMBL" id="SDHW01000009">
    <property type="protein sequence ID" value="RXK57550.1"/>
    <property type="molecule type" value="Genomic_DNA"/>
</dbReference>
<keyword evidence="2" id="KW-1185">Reference proteome</keyword>
<name>A0A4V1M6Z7_9BACT</name>
<dbReference type="OrthoDB" id="9863118at2"/>
<organism evidence="1 2">
    <name type="scientific">Lacibacter luteus</name>
    <dbReference type="NCBI Taxonomy" id="2508719"/>
    <lineage>
        <taxon>Bacteria</taxon>
        <taxon>Pseudomonadati</taxon>
        <taxon>Bacteroidota</taxon>
        <taxon>Chitinophagia</taxon>
        <taxon>Chitinophagales</taxon>
        <taxon>Chitinophagaceae</taxon>
        <taxon>Lacibacter</taxon>
    </lineage>
</organism>
<dbReference type="AlphaFoldDB" id="A0A4V1M6Z7"/>
<accession>A0A4V1M6Z7</accession>
<comment type="caution">
    <text evidence="1">The sequence shown here is derived from an EMBL/GenBank/DDBJ whole genome shotgun (WGS) entry which is preliminary data.</text>
</comment>
<dbReference type="Proteomes" id="UP000290204">
    <property type="component" value="Unassembled WGS sequence"/>
</dbReference>
<protein>
    <submittedName>
        <fullName evidence="1">Uncharacterized protein</fullName>
    </submittedName>
</protein>
<gene>
    <name evidence="1" type="ORF">ESA94_20340</name>
</gene>
<dbReference type="RefSeq" id="WP_129132802.1">
    <property type="nucleotide sequence ID" value="NZ_SDHW01000009.1"/>
</dbReference>
<reference evidence="1 2" key="1">
    <citation type="submission" date="2019-01" db="EMBL/GenBank/DDBJ databases">
        <title>Lacibacter sp. strain TTM-7.</title>
        <authorList>
            <person name="Chen W.-M."/>
        </authorList>
    </citation>
    <scope>NUCLEOTIDE SEQUENCE [LARGE SCALE GENOMIC DNA]</scope>
    <source>
        <strain evidence="1 2">TTM-7</strain>
    </source>
</reference>
<evidence type="ECO:0000313" key="2">
    <source>
        <dbReference type="Proteomes" id="UP000290204"/>
    </source>
</evidence>
<sequence>MLVNKICEHLSLRIENGELSNTDMVQIIEHIGAYLNIATVPNYAKQNNMSYNGVKKYRHVKKIFNVKFVIDNE</sequence>